<organism evidence="1 2">
    <name type="scientific">Bifiguratus adelaidae</name>
    <dbReference type="NCBI Taxonomy" id="1938954"/>
    <lineage>
        <taxon>Eukaryota</taxon>
        <taxon>Fungi</taxon>
        <taxon>Fungi incertae sedis</taxon>
        <taxon>Mucoromycota</taxon>
        <taxon>Mucoromycotina</taxon>
        <taxon>Endogonomycetes</taxon>
        <taxon>Endogonales</taxon>
        <taxon>Endogonales incertae sedis</taxon>
        <taxon>Bifiguratus</taxon>
    </lineage>
</organism>
<dbReference type="SUPFAM" id="SSF51735">
    <property type="entry name" value="NAD(P)-binding Rossmann-fold domains"/>
    <property type="match status" value="1"/>
</dbReference>
<dbReference type="Gene3D" id="3.40.50.720">
    <property type="entry name" value="NAD(P)-binding Rossmann-like Domain"/>
    <property type="match status" value="1"/>
</dbReference>
<reference evidence="1 2" key="1">
    <citation type="journal article" date="2017" name="Mycologia">
        <title>Bifiguratus adelaidae, gen. et sp. nov., a new member of Mucoromycotina in endophytic and soil-dwelling habitats.</title>
        <authorList>
            <person name="Torres-Cruz T.J."/>
            <person name="Billingsley Tobias T.L."/>
            <person name="Almatruk M."/>
            <person name="Hesse C."/>
            <person name="Kuske C.R."/>
            <person name="Desiro A."/>
            <person name="Benucci G.M."/>
            <person name="Bonito G."/>
            <person name="Stajich J.E."/>
            <person name="Dunlap C."/>
            <person name="Arnold A.E."/>
            <person name="Porras-Alfaro A."/>
        </authorList>
    </citation>
    <scope>NUCLEOTIDE SEQUENCE [LARGE SCALE GENOMIC DNA]</scope>
    <source>
        <strain evidence="1 2">AZ0501</strain>
    </source>
</reference>
<dbReference type="OrthoDB" id="10254221at2759"/>
<comment type="caution">
    <text evidence="1">The sequence shown here is derived from an EMBL/GenBank/DDBJ whole genome shotgun (WGS) entry which is preliminary data.</text>
</comment>
<keyword evidence="2" id="KW-1185">Reference proteome</keyword>
<name>A0A261Y7I6_9FUNG</name>
<dbReference type="Proteomes" id="UP000242875">
    <property type="component" value="Unassembled WGS sequence"/>
</dbReference>
<dbReference type="PANTHER" id="PTHR43162:SF1">
    <property type="entry name" value="PRESTALK A DIFFERENTIATION PROTEIN A"/>
    <property type="match status" value="1"/>
</dbReference>
<gene>
    <name evidence="1" type="ORF">BZG36_00562</name>
</gene>
<dbReference type="InterPro" id="IPR036291">
    <property type="entry name" value="NAD(P)-bd_dom_sf"/>
</dbReference>
<dbReference type="AlphaFoldDB" id="A0A261Y7I6"/>
<evidence type="ECO:0000313" key="1">
    <source>
        <dbReference type="EMBL" id="OZJ06567.1"/>
    </source>
</evidence>
<evidence type="ECO:0000313" key="2">
    <source>
        <dbReference type="Proteomes" id="UP000242875"/>
    </source>
</evidence>
<evidence type="ECO:0008006" key="3">
    <source>
        <dbReference type="Google" id="ProtNLM"/>
    </source>
</evidence>
<dbReference type="EMBL" id="MVBO01000003">
    <property type="protein sequence ID" value="OZJ06567.1"/>
    <property type="molecule type" value="Genomic_DNA"/>
</dbReference>
<proteinExistence type="predicted"/>
<sequence>MWSYVVPWFSSGRQTSPQPAQLSEVEKMNIHGLPSQGRQRYNVNWQSDDRPLVIVTSCDFYYGFSIASALLTDASDVCRVRAVGQRKEPLSTLARMGAETAVIDFGNEKSITTAFQHKTDCKVILSIGSNEERMKEATCMLQAIDQADVDLVCLLSQGGADPTSEWKQLKEFGKLEWQVLSRNGGNSCILRTDWVQTNFLFWTDATSKNAEFPLSFGSNHPTLAPLAMTDIAKAVTAIVKNAGTLLTVSTKRTFTLQGPDLVSSTQIVRLLNDALKNPVIGEKQVSREELKAYLVGLRDNPKRDGIIPPNDTTIETFLDYFDFVESVDQGRSHDMEDLTGDKGTSLQDFFKEYARYFRPE</sequence>
<dbReference type="PANTHER" id="PTHR43162">
    <property type="match status" value="1"/>
</dbReference>
<protein>
    <recommendedName>
        <fullName evidence="3">NmrA-like domain-containing protein</fullName>
    </recommendedName>
</protein>
<accession>A0A261Y7I6</accession>
<dbReference type="InterPro" id="IPR051604">
    <property type="entry name" value="Ergot_Alk_Oxidoreductase"/>
</dbReference>